<dbReference type="AlphaFoldDB" id="A0A1R3XPM3"/>
<evidence type="ECO:0000313" key="2">
    <source>
        <dbReference type="Proteomes" id="UP000187181"/>
    </source>
</evidence>
<protein>
    <submittedName>
        <fullName evidence="1">Uncharacterized protein</fullName>
    </submittedName>
</protein>
<accession>A0A1R3XPM3</accession>
<dbReference type="EMBL" id="FTPP01000003">
    <property type="protein sequence ID" value="SIT93890.1"/>
    <property type="molecule type" value="Genomic_DNA"/>
</dbReference>
<organism evidence="1 2">
    <name type="scientific">Pontibacter indicus</name>
    <dbReference type="NCBI Taxonomy" id="1317125"/>
    <lineage>
        <taxon>Bacteria</taxon>
        <taxon>Pseudomonadati</taxon>
        <taxon>Bacteroidota</taxon>
        <taxon>Cytophagia</taxon>
        <taxon>Cytophagales</taxon>
        <taxon>Hymenobacteraceae</taxon>
        <taxon>Pontibacter</taxon>
    </lineage>
</organism>
<proteinExistence type="predicted"/>
<evidence type="ECO:0000313" key="1">
    <source>
        <dbReference type="EMBL" id="SIT93890.1"/>
    </source>
</evidence>
<dbReference type="Proteomes" id="UP000187181">
    <property type="component" value="Unassembled WGS sequence"/>
</dbReference>
<name>A0A1R3XPM3_9BACT</name>
<reference evidence="2" key="1">
    <citation type="submission" date="2017-01" db="EMBL/GenBank/DDBJ databases">
        <authorList>
            <person name="Varghese N."/>
            <person name="Submissions S."/>
        </authorList>
    </citation>
    <scope>NUCLEOTIDE SEQUENCE [LARGE SCALE GENOMIC DNA]</scope>
    <source>
        <strain evidence="2">LP100</strain>
    </source>
</reference>
<keyword evidence="2" id="KW-1185">Reference proteome</keyword>
<sequence length="51" mass="5973">MHLTLSASHTLLQHLNCTETRTKFLGYIATERLFKVYTGSRIFEARFIRLS</sequence>
<dbReference type="STRING" id="1317125.SAMN05444128_3303"/>
<gene>
    <name evidence="1" type="ORF">SAMN05444128_3303</name>
</gene>